<name>A0A381PU56_9ZZZZ</name>
<dbReference type="AlphaFoldDB" id="A0A381PU56"/>
<feature type="transmembrane region" description="Helical" evidence="10">
    <location>
        <begin position="380"/>
        <end position="404"/>
    </location>
</feature>
<evidence type="ECO:0000256" key="4">
    <source>
        <dbReference type="ARBA" id="ARBA00022475"/>
    </source>
</evidence>
<feature type="transmembrane region" description="Helical" evidence="10">
    <location>
        <begin position="348"/>
        <end position="368"/>
    </location>
</feature>
<reference evidence="11" key="1">
    <citation type="submission" date="2018-05" db="EMBL/GenBank/DDBJ databases">
        <authorList>
            <person name="Lanie J.A."/>
            <person name="Ng W.-L."/>
            <person name="Kazmierczak K.M."/>
            <person name="Andrzejewski T.M."/>
            <person name="Davidsen T.M."/>
            <person name="Wayne K.J."/>
            <person name="Tettelin H."/>
            <person name="Glass J.I."/>
            <person name="Rusch D."/>
            <person name="Podicherti R."/>
            <person name="Tsui H.-C.T."/>
            <person name="Winkler M.E."/>
        </authorList>
    </citation>
    <scope>NUCLEOTIDE SEQUENCE</scope>
</reference>
<keyword evidence="5 10" id="KW-0812">Transmembrane</keyword>
<protein>
    <recommendedName>
        <fullName evidence="9">Multidrug-efflux transporter</fullName>
    </recommendedName>
</protein>
<dbReference type="GO" id="GO:0042910">
    <property type="term" value="F:xenobiotic transmembrane transporter activity"/>
    <property type="evidence" value="ECO:0007669"/>
    <property type="project" value="InterPro"/>
</dbReference>
<dbReference type="InterPro" id="IPR050222">
    <property type="entry name" value="MATE_MdtK"/>
</dbReference>
<evidence type="ECO:0000256" key="1">
    <source>
        <dbReference type="ARBA" id="ARBA00004651"/>
    </source>
</evidence>
<evidence type="ECO:0000256" key="8">
    <source>
        <dbReference type="ARBA" id="ARBA00023136"/>
    </source>
</evidence>
<feature type="transmembrane region" description="Helical" evidence="10">
    <location>
        <begin position="310"/>
        <end position="327"/>
    </location>
</feature>
<evidence type="ECO:0000256" key="2">
    <source>
        <dbReference type="ARBA" id="ARBA00022448"/>
    </source>
</evidence>
<organism evidence="11">
    <name type="scientific">marine metagenome</name>
    <dbReference type="NCBI Taxonomy" id="408172"/>
    <lineage>
        <taxon>unclassified sequences</taxon>
        <taxon>metagenomes</taxon>
        <taxon>ecological metagenomes</taxon>
    </lineage>
</organism>
<keyword evidence="2" id="KW-0813">Transport</keyword>
<gene>
    <name evidence="11" type="ORF">METZ01_LOCUS23038</name>
</gene>
<evidence type="ECO:0000256" key="6">
    <source>
        <dbReference type="ARBA" id="ARBA00022989"/>
    </source>
</evidence>
<dbReference type="NCBIfam" id="TIGR00797">
    <property type="entry name" value="matE"/>
    <property type="match status" value="1"/>
</dbReference>
<evidence type="ECO:0000256" key="10">
    <source>
        <dbReference type="SAM" id="Phobius"/>
    </source>
</evidence>
<dbReference type="PIRSF" id="PIRSF006603">
    <property type="entry name" value="DinF"/>
    <property type="match status" value="1"/>
</dbReference>
<dbReference type="PANTHER" id="PTHR43298:SF2">
    <property type="entry name" value="FMN_FAD EXPORTER YEEO-RELATED"/>
    <property type="match status" value="1"/>
</dbReference>
<keyword evidence="7" id="KW-0406">Ion transport</keyword>
<feature type="transmembrane region" description="Helical" evidence="10">
    <location>
        <begin position="121"/>
        <end position="139"/>
    </location>
</feature>
<feature type="transmembrane region" description="Helical" evidence="10">
    <location>
        <begin position="81"/>
        <end position="101"/>
    </location>
</feature>
<keyword evidence="4" id="KW-1003">Cell membrane</keyword>
<dbReference type="InterPro" id="IPR048279">
    <property type="entry name" value="MdtK-like"/>
</dbReference>
<dbReference type="InterPro" id="IPR002528">
    <property type="entry name" value="MATE_fam"/>
</dbReference>
<dbReference type="CDD" id="cd13139">
    <property type="entry name" value="MATE_like_14"/>
    <property type="match status" value="1"/>
</dbReference>
<keyword evidence="3" id="KW-0050">Antiport</keyword>
<feature type="transmembrane region" description="Helical" evidence="10">
    <location>
        <begin position="159"/>
        <end position="180"/>
    </location>
</feature>
<sequence length="473" mass="51208">MTNNIKKPSQTSWAQKKAFFLSSLSHNKRDFTVAPIKYSLGLLAIPMMLEMSMEAIFAVVDIVFVSWLGTNAIAAVGITEAIVTVLYAIATGLGITVTAMVSRRIGEKKPGTAAKIVGQTIWIGALISFITGCIGVLYAPDLLRLLGASEAVITEGKDFASILLGGSFSIVYLFLLNAAFRGAGDATVALRSLTIANLLNIILDPCLIFGLGPFPELGVTGAAVATTIGRTIGVSYLLYFLFVGNGRVKLASRDLILVPSLIKRIFRVSLYAIGQFLITTTSWIVLIRIIALFGTAPVAAYTVTLRLMEFVWLPCWGLGNATATLVGQNLGAKKPERAKQTVWEGAKYNLMLMTLLGLIQIIFAPQIISLFSTEQEVIRHGINCLRIIGAGFPAYAIGMIIIQSLNGAGDMITPSIMNFICFWLIQIPLAYWLSAIVNVGPSGVFIAIILSETLLTVMAVWFFRKDSWLKQQI</sequence>
<accession>A0A381PU56</accession>
<dbReference type="GO" id="GO:0006811">
    <property type="term" value="P:monoatomic ion transport"/>
    <property type="evidence" value="ECO:0007669"/>
    <property type="project" value="UniProtKB-KW"/>
</dbReference>
<comment type="subcellular location">
    <subcellularLocation>
        <location evidence="1">Cell membrane</location>
        <topology evidence="1">Multi-pass membrane protein</topology>
    </subcellularLocation>
</comment>
<dbReference type="PANTHER" id="PTHR43298">
    <property type="entry name" value="MULTIDRUG RESISTANCE PROTEIN NORM-RELATED"/>
    <property type="match status" value="1"/>
</dbReference>
<proteinExistence type="predicted"/>
<dbReference type="GO" id="GO:0015297">
    <property type="term" value="F:antiporter activity"/>
    <property type="evidence" value="ECO:0007669"/>
    <property type="project" value="UniProtKB-KW"/>
</dbReference>
<feature type="transmembrane region" description="Helical" evidence="10">
    <location>
        <begin position="443"/>
        <end position="463"/>
    </location>
</feature>
<feature type="transmembrane region" description="Helical" evidence="10">
    <location>
        <begin position="217"/>
        <end position="244"/>
    </location>
</feature>
<dbReference type="EMBL" id="UINC01001083">
    <property type="protein sequence ID" value="SUZ70184.1"/>
    <property type="molecule type" value="Genomic_DNA"/>
</dbReference>
<evidence type="ECO:0000256" key="7">
    <source>
        <dbReference type="ARBA" id="ARBA00023065"/>
    </source>
</evidence>
<feature type="transmembrane region" description="Helical" evidence="10">
    <location>
        <begin position="265"/>
        <end position="290"/>
    </location>
</feature>
<evidence type="ECO:0000256" key="9">
    <source>
        <dbReference type="ARBA" id="ARBA00031636"/>
    </source>
</evidence>
<dbReference type="Pfam" id="PF01554">
    <property type="entry name" value="MatE"/>
    <property type="match status" value="2"/>
</dbReference>
<evidence type="ECO:0000256" key="5">
    <source>
        <dbReference type="ARBA" id="ARBA00022692"/>
    </source>
</evidence>
<evidence type="ECO:0000313" key="11">
    <source>
        <dbReference type="EMBL" id="SUZ70184.1"/>
    </source>
</evidence>
<evidence type="ECO:0000256" key="3">
    <source>
        <dbReference type="ARBA" id="ARBA00022449"/>
    </source>
</evidence>
<dbReference type="GO" id="GO:0005886">
    <property type="term" value="C:plasma membrane"/>
    <property type="evidence" value="ECO:0007669"/>
    <property type="project" value="UniProtKB-SubCell"/>
</dbReference>
<keyword evidence="6 10" id="KW-1133">Transmembrane helix</keyword>
<keyword evidence="8 10" id="KW-0472">Membrane</keyword>
<feature type="transmembrane region" description="Helical" evidence="10">
    <location>
        <begin position="192"/>
        <end position="211"/>
    </location>
</feature>
<feature type="transmembrane region" description="Helical" evidence="10">
    <location>
        <begin position="416"/>
        <end position="437"/>
    </location>
</feature>